<keyword evidence="2" id="KW-1185">Reference proteome</keyword>
<dbReference type="EMBL" id="BNJF01000003">
    <property type="protein sequence ID" value="GHO48107.1"/>
    <property type="molecule type" value="Genomic_DNA"/>
</dbReference>
<sequence length="70" mass="8209">MSDYQNYMREVRSVVQDLLLRTAEEQADELMGWPFDAAEAMSQMLFEQLGEEKALELRRALTQRGFVIRP</sequence>
<protein>
    <submittedName>
        <fullName evidence="1">Uncharacterized protein</fullName>
    </submittedName>
</protein>
<comment type="caution">
    <text evidence="1">The sequence shown here is derived from an EMBL/GenBank/DDBJ whole genome shotgun (WGS) entry which is preliminary data.</text>
</comment>
<dbReference type="AlphaFoldDB" id="A0A8J3I159"/>
<evidence type="ECO:0000313" key="1">
    <source>
        <dbReference type="EMBL" id="GHO48107.1"/>
    </source>
</evidence>
<gene>
    <name evidence="1" type="ORF">KSX_62700</name>
</gene>
<dbReference type="RefSeq" id="WP_220197318.1">
    <property type="nucleotide sequence ID" value="NZ_BNJF01000003.1"/>
</dbReference>
<accession>A0A8J3I159</accession>
<evidence type="ECO:0000313" key="2">
    <source>
        <dbReference type="Proteomes" id="UP000612362"/>
    </source>
</evidence>
<reference evidence="1" key="1">
    <citation type="submission" date="2020-10" db="EMBL/GenBank/DDBJ databases">
        <title>Taxonomic study of unclassified bacteria belonging to the class Ktedonobacteria.</title>
        <authorList>
            <person name="Yabe S."/>
            <person name="Wang C.M."/>
            <person name="Zheng Y."/>
            <person name="Sakai Y."/>
            <person name="Cavaletti L."/>
            <person name="Monciardini P."/>
            <person name="Donadio S."/>
        </authorList>
    </citation>
    <scope>NUCLEOTIDE SEQUENCE</scope>
    <source>
        <strain evidence="1">SOSP1-1</strain>
    </source>
</reference>
<dbReference type="Proteomes" id="UP000612362">
    <property type="component" value="Unassembled WGS sequence"/>
</dbReference>
<name>A0A8J3I159_9CHLR</name>
<proteinExistence type="predicted"/>
<organism evidence="1 2">
    <name type="scientific">Ktedonospora formicarum</name>
    <dbReference type="NCBI Taxonomy" id="2778364"/>
    <lineage>
        <taxon>Bacteria</taxon>
        <taxon>Bacillati</taxon>
        <taxon>Chloroflexota</taxon>
        <taxon>Ktedonobacteria</taxon>
        <taxon>Ktedonobacterales</taxon>
        <taxon>Ktedonobacteraceae</taxon>
        <taxon>Ktedonospora</taxon>
    </lineage>
</organism>